<dbReference type="SUPFAM" id="SSF52402">
    <property type="entry name" value="Adenine nucleotide alpha hydrolases-like"/>
    <property type="match status" value="1"/>
</dbReference>
<gene>
    <name evidence="1" type="primary">larE</name>
    <name evidence="1" type="ORF">H9804_04205</name>
</gene>
<dbReference type="AlphaFoldDB" id="A0A9D2GTZ8"/>
<dbReference type="PANTHER" id="PTHR43169:SF2">
    <property type="entry name" value="NAD_GMP SYNTHASE DOMAIN-CONTAINING PROTEIN"/>
    <property type="match status" value="1"/>
</dbReference>
<dbReference type="InterPro" id="IPR014729">
    <property type="entry name" value="Rossmann-like_a/b/a_fold"/>
</dbReference>
<dbReference type="NCBIfam" id="TIGR00268">
    <property type="entry name" value="ATP-dependent sacrificial sulfur transferase LarE"/>
    <property type="match status" value="1"/>
</dbReference>
<organism evidence="1 2">
    <name type="scientific">Candidatus Mucispirillum faecigallinarum</name>
    <dbReference type="NCBI Taxonomy" id="2838699"/>
    <lineage>
        <taxon>Bacteria</taxon>
        <taxon>Pseudomonadati</taxon>
        <taxon>Deferribacterota</taxon>
        <taxon>Deferribacteres</taxon>
        <taxon>Deferribacterales</taxon>
        <taxon>Mucispirillaceae</taxon>
        <taxon>Mucispirillum</taxon>
    </lineage>
</organism>
<proteinExistence type="predicted"/>
<dbReference type="PANTHER" id="PTHR43169">
    <property type="entry name" value="EXSB FAMILY PROTEIN"/>
    <property type="match status" value="1"/>
</dbReference>
<evidence type="ECO:0000313" key="2">
    <source>
        <dbReference type="Proteomes" id="UP000824176"/>
    </source>
</evidence>
<dbReference type="Gene3D" id="3.40.50.620">
    <property type="entry name" value="HUPs"/>
    <property type="match status" value="1"/>
</dbReference>
<accession>A0A9D2GTZ8</accession>
<reference evidence="1" key="2">
    <citation type="submission" date="2021-04" db="EMBL/GenBank/DDBJ databases">
        <authorList>
            <person name="Gilroy R."/>
        </authorList>
    </citation>
    <scope>NUCLEOTIDE SEQUENCE</scope>
    <source>
        <strain evidence="1">ChiW4-1371</strain>
    </source>
</reference>
<dbReference type="GO" id="GO:0016783">
    <property type="term" value="F:sulfurtransferase activity"/>
    <property type="evidence" value="ECO:0007669"/>
    <property type="project" value="InterPro"/>
</dbReference>
<protein>
    <submittedName>
        <fullName evidence="1">ATP-dependent sacrificial sulfur transferase LarE</fullName>
    </submittedName>
</protein>
<feature type="non-terminal residue" evidence="1">
    <location>
        <position position="1"/>
    </location>
</feature>
<reference evidence="1" key="1">
    <citation type="journal article" date="2021" name="PeerJ">
        <title>Extensive microbial diversity within the chicken gut microbiome revealed by metagenomics and culture.</title>
        <authorList>
            <person name="Gilroy R."/>
            <person name="Ravi A."/>
            <person name="Getino M."/>
            <person name="Pursley I."/>
            <person name="Horton D.L."/>
            <person name="Alikhan N.F."/>
            <person name="Baker D."/>
            <person name="Gharbi K."/>
            <person name="Hall N."/>
            <person name="Watson M."/>
            <person name="Adriaenssens E.M."/>
            <person name="Foster-Nyarko E."/>
            <person name="Jarju S."/>
            <person name="Secka A."/>
            <person name="Antonio M."/>
            <person name="Oren A."/>
            <person name="Chaudhuri R.R."/>
            <person name="La Ragione R."/>
            <person name="Hildebrand F."/>
            <person name="Pallen M.J."/>
        </authorList>
    </citation>
    <scope>NUCLEOTIDE SEQUENCE</scope>
    <source>
        <strain evidence="1">ChiW4-1371</strain>
    </source>
</reference>
<dbReference type="InterPro" id="IPR005232">
    <property type="entry name" value="LarE"/>
</dbReference>
<comment type="caution">
    <text evidence="1">The sequence shown here is derived from an EMBL/GenBank/DDBJ whole genome shotgun (WGS) entry which is preliminary data.</text>
</comment>
<dbReference type="InterPro" id="IPR052188">
    <property type="entry name" value="Ni-pincer_cofactor_biosynth"/>
</dbReference>
<keyword evidence="1" id="KW-0808">Transferase</keyword>
<dbReference type="EMBL" id="DXAQ01000066">
    <property type="protein sequence ID" value="HIZ89124.1"/>
    <property type="molecule type" value="Genomic_DNA"/>
</dbReference>
<dbReference type="Proteomes" id="UP000824176">
    <property type="component" value="Unassembled WGS sequence"/>
</dbReference>
<evidence type="ECO:0000313" key="1">
    <source>
        <dbReference type="EMBL" id="HIZ89124.1"/>
    </source>
</evidence>
<sequence length="225" mass="26363">KAYTFHSYLYPDSELKGASNTAKLLNIKHEIIYLEPLKDIENIKYNPKERCYICKKYMFNVLLEKANYDRYETIIEGSNRDDMKDFRPGFKAVQETGAVSPLNMAELTKDDIRQLLKKAGLNYTKPSFACYFSRFPYNMEIDKQMIEKVSLGEVYIHSLGFNTARVRYHDKIARIEASESHIKEIINNDEIRLKIVSYLKSLGFLFVCMDLEEYKTGSMNRLIQE</sequence>
<name>A0A9D2GTZ8_9BACT</name>